<organism evidence="10 11">
    <name type="scientific">Saccharopolyspora erythraea</name>
    <name type="common">Streptomyces erythraeus</name>
    <dbReference type="NCBI Taxonomy" id="1836"/>
    <lineage>
        <taxon>Bacteria</taxon>
        <taxon>Bacillati</taxon>
        <taxon>Actinomycetota</taxon>
        <taxon>Actinomycetes</taxon>
        <taxon>Pseudonocardiales</taxon>
        <taxon>Pseudonocardiaceae</taxon>
        <taxon>Saccharopolyspora</taxon>
    </lineage>
</organism>
<dbReference type="PANTHER" id="PTHR37820:SF1">
    <property type="entry name" value="CELL DIVISION PROTEIN FTSQ"/>
    <property type="match status" value="1"/>
</dbReference>
<keyword evidence="4 8" id="KW-0812">Transmembrane</keyword>
<sequence>MRRSTGGRPVRGGVAPPPWRRWLLPAVVAAATVVALVLYFTPLLGVREVRVEGNGALSEQEVLAAAGVELGKPMLQVDEEQIAERLRAVPKVAEAGVELAWPSAVRLRVTERVPVAYLVTGTGFQLVDAGGVTFDQVPQAPAGLPRLEARHAGPGDPAITAAMTVLTALPPAVRAEVTAVIAHNPRDLRLHLRGDREVEWGGVRETPRKAAILPPLLTRPGRVYDVTSPVLPTVAQ</sequence>
<dbReference type="InterPro" id="IPR034746">
    <property type="entry name" value="POTRA"/>
</dbReference>
<evidence type="ECO:0000313" key="10">
    <source>
        <dbReference type="EMBL" id="GAA0512838.1"/>
    </source>
</evidence>
<evidence type="ECO:0000256" key="4">
    <source>
        <dbReference type="ARBA" id="ARBA00022692"/>
    </source>
</evidence>
<dbReference type="InterPro" id="IPR050487">
    <property type="entry name" value="FtsQ_DivIB"/>
</dbReference>
<accession>A0ABP3M562</accession>
<dbReference type="EMBL" id="BAAAGS010000004">
    <property type="protein sequence ID" value="GAA0512838.1"/>
    <property type="molecule type" value="Genomic_DNA"/>
</dbReference>
<dbReference type="InterPro" id="IPR005548">
    <property type="entry name" value="Cell_div_FtsQ/DivIB_C"/>
</dbReference>
<evidence type="ECO:0000256" key="5">
    <source>
        <dbReference type="ARBA" id="ARBA00022989"/>
    </source>
</evidence>
<evidence type="ECO:0000256" key="3">
    <source>
        <dbReference type="ARBA" id="ARBA00022618"/>
    </source>
</evidence>
<dbReference type="Proteomes" id="UP001500729">
    <property type="component" value="Unassembled WGS sequence"/>
</dbReference>
<keyword evidence="7" id="KW-0131">Cell cycle</keyword>
<evidence type="ECO:0000256" key="8">
    <source>
        <dbReference type="SAM" id="Phobius"/>
    </source>
</evidence>
<evidence type="ECO:0000256" key="2">
    <source>
        <dbReference type="ARBA" id="ARBA00022475"/>
    </source>
</evidence>
<dbReference type="InterPro" id="IPR013685">
    <property type="entry name" value="POTRA_FtsQ_type"/>
</dbReference>
<feature type="transmembrane region" description="Helical" evidence="8">
    <location>
        <begin position="21"/>
        <end position="40"/>
    </location>
</feature>
<keyword evidence="3" id="KW-0132">Cell division</keyword>
<keyword evidence="6 8" id="KW-0472">Membrane</keyword>
<dbReference type="Gene3D" id="3.10.20.310">
    <property type="entry name" value="membrane protein fhac"/>
    <property type="match status" value="1"/>
</dbReference>
<dbReference type="PANTHER" id="PTHR37820">
    <property type="entry name" value="CELL DIVISION PROTEIN DIVIB"/>
    <property type="match status" value="1"/>
</dbReference>
<dbReference type="Pfam" id="PF08478">
    <property type="entry name" value="POTRA_1"/>
    <property type="match status" value="1"/>
</dbReference>
<evidence type="ECO:0000259" key="9">
    <source>
        <dbReference type="PROSITE" id="PS51779"/>
    </source>
</evidence>
<dbReference type="Pfam" id="PF03799">
    <property type="entry name" value="FtsQ_DivIB_C"/>
    <property type="match status" value="1"/>
</dbReference>
<gene>
    <name evidence="10" type="ORF">GCM10009533_09660</name>
</gene>
<feature type="domain" description="POTRA" evidence="9">
    <location>
        <begin position="44"/>
        <end position="112"/>
    </location>
</feature>
<comment type="subcellular location">
    <subcellularLocation>
        <location evidence="1">Membrane</location>
    </subcellularLocation>
</comment>
<evidence type="ECO:0000313" key="11">
    <source>
        <dbReference type="Proteomes" id="UP001500729"/>
    </source>
</evidence>
<dbReference type="PROSITE" id="PS51779">
    <property type="entry name" value="POTRA"/>
    <property type="match status" value="1"/>
</dbReference>
<evidence type="ECO:0000256" key="6">
    <source>
        <dbReference type="ARBA" id="ARBA00023136"/>
    </source>
</evidence>
<reference evidence="11" key="1">
    <citation type="journal article" date="2019" name="Int. J. Syst. Evol. Microbiol.">
        <title>The Global Catalogue of Microorganisms (GCM) 10K type strain sequencing project: providing services to taxonomists for standard genome sequencing and annotation.</title>
        <authorList>
            <consortium name="The Broad Institute Genomics Platform"/>
            <consortium name="The Broad Institute Genome Sequencing Center for Infectious Disease"/>
            <person name="Wu L."/>
            <person name="Ma J."/>
        </authorList>
    </citation>
    <scope>NUCLEOTIDE SEQUENCE [LARGE SCALE GENOMIC DNA]</scope>
    <source>
        <strain evidence="11">JCM 10303</strain>
    </source>
</reference>
<evidence type="ECO:0000256" key="1">
    <source>
        <dbReference type="ARBA" id="ARBA00004370"/>
    </source>
</evidence>
<protein>
    <recommendedName>
        <fullName evidence="9">POTRA domain-containing protein</fullName>
    </recommendedName>
</protein>
<evidence type="ECO:0000256" key="7">
    <source>
        <dbReference type="ARBA" id="ARBA00023306"/>
    </source>
</evidence>
<proteinExistence type="predicted"/>
<keyword evidence="5 8" id="KW-1133">Transmembrane helix</keyword>
<comment type="caution">
    <text evidence="10">The sequence shown here is derived from an EMBL/GenBank/DDBJ whole genome shotgun (WGS) entry which is preliminary data.</text>
</comment>
<keyword evidence="2" id="KW-1003">Cell membrane</keyword>
<keyword evidence="11" id="KW-1185">Reference proteome</keyword>
<name>A0ABP3M562_SACER</name>